<protein>
    <submittedName>
        <fullName evidence="1">Uncharacterized protein</fullName>
    </submittedName>
</protein>
<proteinExistence type="predicted"/>
<sequence>MARCAERLPVGRCRGAEDHEQLRIAHDSSAIRQYLEEEEVRQIVIQFRVSDGFSPVPPARPSALSIRLTQRKLSWLRHVIPGSISTESFRKICFAWYKFTVEENCDIYF</sequence>
<dbReference type="Proteomes" id="UP000186922">
    <property type="component" value="Unassembled WGS sequence"/>
</dbReference>
<gene>
    <name evidence="1" type="primary">RvY_17457-1</name>
    <name evidence="1" type="synonym">RvY_17457.1</name>
    <name evidence="1" type="ORF">RvY_17457</name>
</gene>
<dbReference type="AlphaFoldDB" id="A0A1D1W271"/>
<dbReference type="EMBL" id="BDGG01000015">
    <property type="protein sequence ID" value="GAV07642.1"/>
    <property type="molecule type" value="Genomic_DNA"/>
</dbReference>
<evidence type="ECO:0000313" key="2">
    <source>
        <dbReference type="Proteomes" id="UP000186922"/>
    </source>
</evidence>
<reference evidence="1 2" key="1">
    <citation type="journal article" date="2016" name="Nat. Commun.">
        <title>Extremotolerant tardigrade genome and improved radiotolerance of human cultured cells by tardigrade-unique protein.</title>
        <authorList>
            <person name="Hashimoto T."/>
            <person name="Horikawa D.D."/>
            <person name="Saito Y."/>
            <person name="Kuwahara H."/>
            <person name="Kozuka-Hata H."/>
            <person name="Shin-I T."/>
            <person name="Minakuchi Y."/>
            <person name="Ohishi K."/>
            <person name="Motoyama A."/>
            <person name="Aizu T."/>
            <person name="Enomoto A."/>
            <person name="Kondo K."/>
            <person name="Tanaka S."/>
            <person name="Hara Y."/>
            <person name="Koshikawa S."/>
            <person name="Sagara H."/>
            <person name="Miura T."/>
            <person name="Yokobori S."/>
            <person name="Miyagawa K."/>
            <person name="Suzuki Y."/>
            <person name="Kubo T."/>
            <person name="Oyama M."/>
            <person name="Kohara Y."/>
            <person name="Fujiyama A."/>
            <person name="Arakawa K."/>
            <person name="Katayama T."/>
            <person name="Toyoda A."/>
            <person name="Kunieda T."/>
        </authorList>
    </citation>
    <scope>NUCLEOTIDE SEQUENCE [LARGE SCALE GENOMIC DNA]</scope>
    <source>
        <strain evidence="1 2">YOKOZUNA-1</strain>
    </source>
</reference>
<name>A0A1D1W271_RAMVA</name>
<evidence type="ECO:0000313" key="1">
    <source>
        <dbReference type="EMBL" id="GAV07642.1"/>
    </source>
</evidence>
<accession>A0A1D1W271</accession>
<keyword evidence="2" id="KW-1185">Reference proteome</keyword>
<organism evidence="1 2">
    <name type="scientific">Ramazzottius varieornatus</name>
    <name type="common">Water bear</name>
    <name type="synonym">Tardigrade</name>
    <dbReference type="NCBI Taxonomy" id="947166"/>
    <lineage>
        <taxon>Eukaryota</taxon>
        <taxon>Metazoa</taxon>
        <taxon>Ecdysozoa</taxon>
        <taxon>Tardigrada</taxon>
        <taxon>Eutardigrada</taxon>
        <taxon>Parachela</taxon>
        <taxon>Hypsibioidea</taxon>
        <taxon>Ramazzottiidae</taxon>
        <taxon>Ramazzottius</taxon>
    </lineage>
</organism>
<comment type="caution">
    <text evidence="1">The sequence shown here is derived from an EMBL/GenBank/DDBJ whole genome shotgun (WGS) entry which is preliminary data.</text>
</comment>